<dbReference type="GeneID" id="69979563"/>
<dbReference type="PATRIC" id="fig|927665.4.peg.3131"/>
<evidence type="ECO:0000313" key="2">
    <source>
        <dbReference type="EMBL" id="KKB53504.1"/>
    </source>
</evidence>
<accession>A0A0F5J6S5</accession>
<dbReference type="Pfam" id="PF00535">
    <property type="entry name" value="Glycos_transf_2"/>
    <property type="match status" value="1"/>
</dbReference>
<dbReference type="InterPro" id="IPR001173">
    <property type="entry name" value="Glyco_trans_2-like"/>
</dbReference>
<feature type="domain" description="Glycosyltransferase 2-like" evidence="1">
    <location>
        <begin position="7"/>
        <end position="135"/>
    </location>
</feature>
<dbReference type="GO" id="GO:0016758">
    <property type="term" value="F:hexosyltransferase activity"/>
    <property type="evidence" value="ECO:0007669"/>
    <property type="project" value="UniProtKB-ARBA"/>
</dbReference>
<sequence>MMNPRHTILLITYRQASTIEACLDSIFSQSVAPYEVVIADDCSPDNTWDIIQHYASKFPTIIKAIRHPQNLGVFGNFNELIKCVSGDFVNIVAGDDLLPQGILEKYNYFIEKHHLNCNDSFVIYTNSLVLKPDGEMIFKNNRINFKEDMFEAGVEQGMWSWDTGMSAGLMRRMQEGIRTDLGYQADLLWHLKKAVNSDNSYFMDEIGYIYRANIGVSVGTKYQKHLESKRLVVAEIMRQFPDRITPKVKRYFEFDDSWMLYNAQPSFRTYCNFVKHYFNYGRFPQGNIHHNPFKVLLPIWAKNIIKKLIRRSY</sequence>
<dbReference type="Proteomes" id="UP000033047">
    <property type="component" value="Unassembled WGS sequence"/>
</dbReference>
<proteinExistence type="predicted"/>
<reference evidence="2 3" key="1">
    <citation type="submission" date="2013-04" db="EMBL/GenBank/DDBJ databases">
        <title>The Genome Sequence of Parabacteroides goldsteinii DSM 19448.</title>
        <authorList>
            <consortium name="The Broad Institute Genomics Platform"/>
            <person name="Earl A."/>
            <person name="Ward D."/>
            <person name="Feldgarden M."/>
            <person name="Gevers D."/>
            <person name="Martens E."/>
            <person name="Sakamoto M."/>
            <person name="Benno Y."/>
            <person name="Song Y."/>
            <person name="Liu C."/>
            <person name="Lee J."/>
            <person name="Bolanos M."/>
            <person name="Vaisanen M.L."/>
            <person name="Finegold S.M."/>
            <person name="Walker B."/>
            <person name="Young S."/>
            <person name="Zeng Q."/>
            <person name="Gargeya S."/>
            <person name="Fitzgerald M."/>
            <person name="Haas B."/>
            <person name="Abouelleil A."/>
            <person name="Allen A.W."/>
            <person name="Alvarado L."/>
            <person name="Arachchi H.M."/>
            <person name="Berlin A.M."/>
            <person name="Chapman S.B."/>
            <person name="Gainer-Dewar J."/>
            <person name="Goldberg J."/>
            <person name="Griggs A."/>
            <person name="Gujja S."/>
            <person name="Hansen M."/>
            <person name="Howarth C."/>
            <person name="Imamovic A."/>
            <person name="Ireland A."/>
            <person name="Larimer J."/>
            <person name="McCowan C."/>
            <person name="Murphy C."/>
            <person name="Pearson M."/>
            <person name="Poon T.W."/>
            <person name="Priest M."/>
            <person name="Roberts A."/>
            <person name="Saif S."/>
            <person name="Shea T."/>
            <person name="Sisk P."/>
            <person name="Sykes S."/>
            <person name="Wortman J."/>
            <person name="Nusbaum C."/>
            <person name="Birren B."/>
        </authorList>
    </citation>
    <scope>NUCLEOTIDE SEQUENCE [LARGE SCALE GENOMIC DNA]</scope>
    <source>
        <strain evidence="2 3">DSM 19448</strain>
    </source>
</reference>
<evidence type="ECO:0000313" key="3">
    <source>
        <dbReference type="Proteomes" id="UP000033047"/>
    </source>
</evidence>
<name>A0A0F5J6S5_9BACT</name>
<comment type="caution">
    <text evidence="2">The sequence shown here is derived from an EMBL/GenBank/DDBJ whole genome shotgun (WGS) entry which is preliminary data.</text>
</comment>
<dbReference type="SUPFAM" id="SSF53448">
    <property type="entry name" value="Nucleotide-diphospho-sugar transferases"/>
    <property type="match status" value="1"/>
</dbReference>
<gene>
    <name evidence="2" type="ORF">HMPREF1535_03045</name>
</gene>
<dbReference type="PANTHER" id="PTHR22916">
    <property type="entry name" value="GLYCOSYLTRANSFERASE"/>
    <property type="match status" value="1"/>
</dbReference>
<dbReference type="InterPro" id="IPR029044">
    <property type="entry name" value="Nucleotide-diphossugar_trans"/>
</dbReference>
<dbReference type="AlphaFoldDB" id="A0A0F5J6S5"/>
<dbReference type="RefSeq" id="WP_046146730.1">
    <property type="nucleotide sequence ID" value="NZ_KQ033913.1"/>
</dbReference>
<protein>
    <recommendedName>
        <fullName evidence="1">Glycosyltransferase 2-like domain-containing protein</fullName>
    </recommendedName>
</protein>
<organism evidence="2 3">
    <name type="scientific">Parabacteroides goldsteinii DSM 19448 = WAL 12034</name>
    <dbReference type="NCBI Taxonomy" id="927665"/>
    <lineage>
        <taxon>Bacteria</taxon>
        <taxon>Pseudomonadati</taxon>
        <taxon>Bacteroidota</taxon>
        <taxon>Bacteroidia</taxon>
        <taxon>Bacteroidales</taxon>
        <taxon>Tannerellaceae</taxon>
        <taxon>Parabacteroides</taxon>
    </lineage>
</organism>
<dbReference type="EMBL" id="AQHV01000014">
    <property type="protein sequence ID" value="KKB53504.1"/>
    <property type="molecule type" value="Genomic_DNA"/>
</dbReference>
<dbReference type="PANTHER" id="PTHR22916:SF3">
    <property type="entry name" value="UDP-GLCNAC:BETAGAL BETA-1,3-N-ACETYLGLUCOSAMINYLTRANSFERASE-LIKE PROTEIN 1"/>
    <property type="match status" value="1"/>
</dbReference>
<evidence type="ECO:0000259" key="1">
    <source>
        <dbReference type="Pfam" id="PF00535"/>
    </source>
</evidence>
<dbReference type="Gene3D" id="3.90.550.10">
    <property type="entry name" value="Spore Coat Polysaccharide Biosynthesis Protein SpsA, Chain A"/>
    <property type="match status" value="1"/>
</dbReference>
<dbReference type="HOGENOM" id="CLU_896165_0_0_10"/>
<dbReference type="STRING" id="927665.HMPREF1535_03045"/>